<proteinExistence type="predicted"/>
<evidence type="ECO:0000313" key="1">
    <source>
        <dbReference type="EMBL" id="NEW04433.1"/>
    </source>
</evidence>
<sequence length="97" mass="10976">MTLTTRDSIELHMLTSLARSQRALCRMLESVADQVEASQQLAQHLSENMEMISNYQRALIQKITKLTPRKRSTGKPADPWINKLVAVRQIGKASGKR</sequence>
<dbReference type="AlphaFoldDB" id="A0A6G3ZQF5"/>
<gene>
    <name evidence="1" type="ORF">GK047_00140</name>
</gene>
<dbReference type="RefSeq" id="WP_163940036.1">
    <property type="nucleotide sequence ID" value="NZ_JAAIKC010000001.1"/>
</dbReference>
<reference evidence="1" key="1">
    <citation type="submission" date="2020-02" db="EMBL/GenBank/DDBJ databases">
        <authorList>
            <person name="Shen X.-R."/>
            <person name="Zhang Y.-X."/>
        </authorList>
    </citation>
    <scope>NUCLEOTIDE SEQUENCE</scope>
    <source>
        <strain evidence="1">SYP-B3998</strain>
    </source>
</reference>
<organism evidence="1">
    <name type="scientific">Paenibacillus sp. SYP-B3998</name>
    <dbReference type="NCBI Taxonomy" id="2678564"/>
    <lineage>
        <taxon>Bacteria</taxon>
        <taxon>Bacillati</taxon>
        <taxon>Bacillota</taxon>
        <taxon>Bacilli</taxon>
        <taxon>Bacillales</taxon>
        <taxon>Paenibacillaceae</taxon>
        <taxon>Paenibacillus</taxon>
    </lineage>
</organism>
<comment type="caution">
    <text evidence="1">The sequence shown here is derived from an EMBL/GenBank/DDBJ whole genome shotgun (WGS) entry which is preliminary data.</text>
</comment>
<accession>A0A6G3ZQF5</accession>
<protein>
    <submittedName>
        <fullName evidence="1">Uncharacterized protein</fullName>
    </submittedName>
</protein>
<dbReference type="EMBL" id="JAAIKC010000001">
    <property type="protein sequence ID" value="NEW04433.1"/>
    <property type="molecule type" value="Genomic_DNA"/>
</dbReference>
<name>A0A6G3ZQF5_9BACL</name>